<organism evidence="2">
    <name type="scientific">marine metagenome</name>
    <dbReference type="NCBI Taxonomy" id="408172"/>
    <lineage>
        <taxon>unclassified sequences</taxon>
        <taxon>metagenomes</taxon>
        <taxon>ecological metagenomes</taxon>
    </lineage>
</organism>
<protein>
    <recommendedName>
        <fullName evidence="1">Histidine kinase/HSP90-like ATPase domain-containing protein</fullName>
    </recommendedName>
</protein>
<dbReference type="Gene3D" id="3.30.565.10">
    <property type="entry name" value="Histidine kinase-like ATPase, C-terminal domain"/>
    <property type="match status" value="1"/>
</dbReference>
<gene>
    <name evidence="2" type="ORF">METZ01_LOCUS316210</name>
</gene>
<evidence type="ECO:0000259" key="1">
    <source>
        <dbReference type="Pfam" id="PF02518"/>
    </source>
</evidence>
<dbReference type="SUPFAM" id="SSF55874">
    <property type="entry name" value="ATPase domain of HSP90 chaperone/DNA topoisomerase II/histidine kinase"/>
    <property type="match status" value="1"/>
</dbReference>
<dbReference type="PANTHER" id="PTHR48444:SF1">
    <property type="entry name" value="DNA TOPOISOMERASE 6 SUBUNIT B"/>
    <property type="match status" value="1"/>
</dbReference>
<dbReference type="InterPro" id="IPR003594">
    <property type="entry name" value="HATPase_dom"/>
</dbReference>
<sequence length="246" mass="27378">MAKQKIADQIDLLSAPANAKAKPAGNGKTTAQSMATWQREISVSEFFSRNRHLLGFDNPRRALLTGVKEAVDNSLDACEEAGILPEIEVALEQLADDRYLMRVVDNGPGIVKGQIPNIFGKLLYGSKFHRLRMSRGQQGIGISAASMYGQLTTGKAPRVISRTGPKRPAHYYEIQIDTAHNKPQVIREEQIEWDQGKGTQVEIEMEARYQRGKQSVDEYVRQTAVANPHLTLCYTPPDGKAVVYER</sequence>
<dbReference type="Pfam" id="PF02518">
    <property type="entry name" value="HATPase_c"/>
    <property type="match status" value="1"/>
</dbReference>
<feature type="non-terminal residue" evidence="2">
    <location>
        <position position="246"/>
    </location>
</feature>
<dbReference type="PANTHER" id="PTHR48444">
    <property type="entry name" value="DNA TOPOISOMERASE 6 SUBUNIT B"/>
    <property type="match status" value="1"/>
</dbReference>
<proteinExistence type="predicted"/>
<name>A0A382NQJ7_9ZZZZ</name>
<dbReference type="EMBL" id="UINC01102044">
    <property type="protein sequence ID" value="SVC63356.1"/>
    <property type="molecule type" value="Genomic_DNA"/>
</dbReference>
<dbReference type="NCBIfam" id="NF003218">
    <property type="entry name" value="PRK04184.1"/>
    <property type="match status" value="1"/>
</dbReference>
<dbReference type="InterPro" id="IPR036890">
    <property type="entry name" value="HATPase_C_sf"/>
</dbReference>
<evidence type="ECO:0000313" key="2">
    <source>
        <dbReference type="EMBL" id="SVC63356.1"/>
    </source>
</evidence>
<reference evidence="2" key="1">
    <citation type="submission" date="2018-05" db="EMBL/GenBank/DDBJ databases">
        <authorList>
            <person name="Lanie J.A."/>
            <person name="Ng W.-L."/>
            <person name="Kazmierczak K.M."/>
            <person name="Andrzejewski T.M."/>
            <person name="Davidsen T.M."/>
            <person name="Wayne K.J."/>
            <person name="Tettelin H."/>
            <person name="Glass J.I."/>
            <person name="Rusch D."/>
            <person name="Podicherti R."/>
            <person name="Tsui H.-C.T."/>
            <person name="Winkler M.E."/>
        </authorList>
    </citation>
    <scope>NUCLEOTIDE SEQUENCE</scope>
</reference>
<feature type="domain" description="Histidine kinase/HSP90-like ATPase" evidence="1">
    <location>
        <begin position="62"/>
        <end position="154"/>
    </location>
</feature>
<dbReference type="AlphaFoldDB" id="A0A382NQJ7"/>
<accession>A0A382NQJ7</accession>